<comment type="caution">
    <text evidence="12">The sequence shown here is derived from an EMBL/GenBank/DDBJ whole genome shotgun (WGS) entry which is preliminary data.</text>
</comment>
<comment type="subcellular location">
    <subcellularLocation>
        <location evidence="1">Golgi apparatus membrane</location>
        <topology evidence="1">Single-pass type II membrane protein</topology>
    </subcellularLocation>
</comment>
<evidence type="ECO:0000256" key="8">
    <source>
        <dbReference type="ARBA" id="ARBA00023034"/>
    </source>
</evidence>
<name>A0A9Q0YFL8_HOLLE</name>
<dbReference type="Gene3D" id="3.90.1480.20">
    <property type="entry name" value="Glycosyl transferase family 29"/>
    <property type="match status" value="1"/>
</dbReference>
<evidence type="ECO:0000256" key="7">
    <source>
        <dbReference type="ARBA" id="ARBA00022989"/>
    </source>
</evidence>
<dbReference type="InterPro" id="IPR038578">
    <property type="entry name" value="GT29-like_sf"/>
</dbReference>
<keyword evidence="8" id="KW-0333">Golgi apparatus</keyword>
<proteinExistence type="inferred from homology"/>
<keyword evidence="5 11" id="KW-0812">Transmembrane</keyword>
<keyword evidence="3" id="KW-0328">Glycosyltransferase</keyword>
<organism evidence="12 13">
    <name type="scientific">Holothuria leucospilota</name>
    <name type="common">Black long sea cucumber</name>
    <name type="synonym">Mertensiothuria leucospilota</name>
    <dbReference type="NCBI Taxonomy" id="206669"/>
    <lineage>
        <taxon>Eukaryota</taxon>
        <taxon>Metazoa</taxon>
        <taxon>Echinodermata</taxon>
        <taxon>Eleutherozoa</taxon>
        <taxon>Echinozoa</taxon>
        <taxon>Holothuroidea</taxon>
        <taxon>Aspidochirotacea</taxon>
        <taxon>Aspidochirotida</taxon>
        <taxon>Holothuriidae</taxon>
        <taxon>Holothuria</taxon>
    </lineage>
</organism>
<dbReference type="OrthoDB" id="10264956at2759"/>
<keyword evidence="6" id="KW-0735">Signal-anchor</keyword>
<keyword evidence="4" id="KW-0808">Transferase</keyword>
<dbReference type="Pfam" id="PF00777">
    <property type="entry name" value="Glyco_transf_29"/>
    <property type="match status" value="1"/>
</dbReference>
<feature type="transmembrane region" description="Helical" evidence="11">
    <location>
        <begin position="16"/>
        <end position="34"/>
    </location>
</feature>
<keyword evidence="13" id="KW-1185">Reference proteome</keyword>
<keyword evidence="10" id="KW-0325">Glycoprotein</keyword>
<reference evidence="12" key="1">
    <citation type="submission" date="2021-10" db="EMBL/GenBank/DDBJ databases">
        <title>Tropical sea cucumber genome reveals ecological adaptation and Cuvierian tubules defense mechanism.</title>
        <authorList>
            <person name="Chen T."/>
        </authorList>
    </citation>
    <scope>NUCLEOTIDE SEQUENCE</scope>
    <source>
        <strain evidence="12">Nanhai2018</strain>
        <tissue evidence="12">Muscle</tissue>
    </source>
</reference>
<accession>A0A9Q0YFL8</accession>
<sequence>MESIRNCKIVVKPRRLLVFSILQLFVFTTAYIILLNNYSETILKVASDNLPRVIFKTESSRIAVKRSAQKPRSGRGKVFPGYRDIIFHKPLHLSCGSCAVVSSSGHLLGSHAGEDIDAHDCVFRMNNAPVRGYEVDVGTRTTIRSMANVNLVPSFSSKNHSRKEILISKETRAEIVLINWMSESQVRKRRGKEYQYALLLAGRHHHVQFFEFSQMKMSEAERLFQNETGITRGQANTWLSTGWFTMIAALDICGRVTVFGMVPKDHCEKQSSPSVMYIPYHYYDTKGPTECQYYNRSENRLDGGHLFITEKAIFARWSRKYDLTFRHPSWTEEEEGSGDLDTPFLNQYRELQLKYNSSFTSVADYLRWRKAQNLPRRRMRLQLGDRTFDVDNNAALETILGLLPGNKRLKSPILGAENTR</sequence>
<gene>
    <name evidence="12" type="ORF">HOLleu_41239</name>
</gene>
<dbReference type="GO" id="GO:0000139">
    <property type="term" value="C:Golgi membrane"/>
    <property type="evidence" value="ECO:0007669"/>
    <property type="project" value="UniProtKB-SubCell"/>
</dbReference>
<evidence type="ECO:0000256" key="2">
    <source>
        <dbReference type="ARBA" id="ARBA00006003"/>
    </source>
</evidence>
<evidence type="ECO:0000313" key="13">
    <source>
        <dbReference type="Proteomes" id="UP001152320"/>
    </source>
</evidence>
<dbReference type="Proteomes" id="UP001152320">
    <property type="component" value="Chromosome 23"/>
</dbReference>
<evidence type="ECO:0000256" key="6">
    <source>
        <dbReference type="ARBA" id="ARBA00022968"/>
    </source>
</evidence>
<dbReference type="CDD" id="cd23965">
    <property type="entry name" value="GT29_ST6GALNAC3_4_5_6"/>
    <property type="match status" value="1"/>
</dbReference>
<evidence type="ECO:0000256" key="9">
    <source>
        <dbReference type="ARBA" id="ARBA00023136"/>
    </source>
</evidence>
<dbReference type="PANTHER" id="PTHR23136:SF12">
    <property type="entry name" value="ALPHA-2,6-SIALYLTRANSFERASE"/>
    <property type="match status" value="1"/>
</dbReference>
<evidence type="ECO:0000256" key="10">
    <source>
        <dbReference type="ARBA" id="ARBA00023180"/>
    </source>
</evidence>
<evidence type="ECO:0000256" key="11">
    <source>
        <dbReference type="SAM" id="Phobius"/>
    </source>
</evidence>
<evidence type="ECO:0000256" key="3">
    <source>
        <dbReference type="ARBA" id="ARBA00022676"/>
    </source>
</evidence>
<dbReference type="EMBL" id="JAIZAY010000023">
    <property type="protein sequence ID" value="KAJ8019589.1"/>
    <property type="molecule type" value="Genomic_DNA"/>
</dbReference>
<keyword evidence="7 11" id="KW-1133">Transmembrane helix</keyword>
<evidence type="ECO:0000256" key="4">
    <source>
        <dbReference type="ARBA" id="ARBA00022679"/>
    </source>
</evidence>
<dbReference type="AlphaFoldDB" id="A0A9Q0YFL8"/>
<dbReference type="PANTHER" id="PTHR23136">
    <property type="entry name" value="TAX1-BINDING PROTEIN 3-RELATED"/>
    <property type="match status" value="1"/>
</dbReference>
<keyword evidence="9 11" id="KW-0472">Membrane</keyword>
<evidence type="ECO:0000256" key="1">
    <source>
        <dbReference type="ARBA" id="ARBA00004323"/>
    </source>
</evidence>
<evidence type="ECO:0000313" key="12">
    <source>
        <dbReference type="EMBL" id="KAJ8019589.1"/>
    </source>
</evidence>
<comment type="similarity">
    <text evidence="2">Belongs to the glycosyltransferase 29 family.</text>
</comment>
<dbReference type="GO" id="GO:0008373">
    <property type="term" value="F:sialyltransferase activity"/>
    <property type="evidence" value="ECO:0007669"/>
    <property type="project" value="InterPro"/>
</dbReference>
<protein>
    <submittedName>
        <fullName evidence="12">Alpha-N-acetylgalactosaminide alpha-2,6-sialyltransferase 5</fullName>
    </submittedName>
</protein>
<evidence type="ECO:0000256" key="5">
    <source>
        <dbReference type="ARBA" id="ARBA00022692"/>
    </source>
</evidence>
<dbReference type="InterPro" id="IPR001675">
    <property type="entry name" value="Glyco_trans_29"/>
</dbReference>